<evidence type="ECO:0000313" key="2">
    <source>
        <dbReference type="EMBL" id="KAK3893762.1"/>
    </source>
</evidence>
<evidence type="ECO:0000313" key="3">
    <source>
        <dbReference type="Proteomes" id="UP001286313"/>
    </source>
</evidence>
<gene>
    <name evidence="2" type="ORF">Pcinc_002464</name>
</gene>
<proteinExistence type="predicted"/>
<protein>
    <submittedName>
        <fullName evidence="2">Uncharacterized protein</fullName>
    </submittedName>
</protein>
<accession>A0AAE1GKZ9</accession>
<organism evidence="2 3">
    <name type="scientific">Petrolisthes cinctipes</name>
    <name type="common">Flat porcelain crab</name>
    <dbReference type="NCBI Taxonomy" id="88211"/>
    <lineage>
        <taxon>Eukaryota</taxon>
        <taxon>Metazoa</taxon>
        <taxon>Ecdysozoa</taxon>
        <taxon>Arthropoda</taxon>
        <taxon>Crustacea</taxon>
        <taxon>Multicrustacea</taxon>
        <taxon>Malacostraca</taxon>
        <taxon>Eumalacostraca</taxon>
        <taxon>Eucarida</taxon>
        <taxon>Decapoda</taxon>
        <taxon>Pleocyemata</taxon>
        <taxon>Anomura</taxon>
        <taxon>Galatheoidea</taxon>
        <taxon>Porcellanidae</taxon>
        <taxon>Petrolisthes</taxon>
    </lineage>
</organism>
<name>A0AAE1GKZ9_PETCI</name>
<evidence type="ECO:0000256" key="1">
    <source>
        <dbReference type="SAM" id="MobiDB-lite"/>
    </source>
</evidence>
<dbReference type="EMBL" id="JAWQEG010000179">
    <property type="protein sequence ID" value="KAK3893762.1"/>
    <property type="molecule type" value="Genomic_DNA"/>
</dbReference>
<dbReference type="Proteomes" id="UP001286313">
    <property type="component" value="Unassembled WGS sequence"/>
</dbReference>
<reference evidence="2" key="1">
    <citation type="submission" date="2023-10" db="EMBL/GenBank/DDBJ databases">
        <title>Genome assemblies of two species of porcelain crab, Petrolisthes cinctipes and Petrolisthes manimaculis (Anomura: Porcellanidae).</title>
        <authorList>
            <person name="Angst P."/>
        </authorList>
    </citation>
    <scope>NUCLEOTIDE SEQUENCE</scope>
    <source>
        <strain evidence="2">PB745_01</strain>
        <tissue evidence="2">Gill</tissue>
    </source>
</reference>
<dbReference type="AlphaFoldDB" id="A0AAE1GKZ9"/>
<keyword evidence="3" id="KW-1185">Reference proteome</keyword>
<feature type="compositionally biased region" description="Gly residues" evidence="1">
    <location>
        <begin position="56"/>
        <end position="68"/>
    </location>
</feature>
<sequence length="172" mass="18652">MEKKKKGKEESEEKRRRIKRRLKRNIGEGREMAQGRSRVGPQAPLGLTTLPNGPTMSGGRGSRGGGGGEKVGMVWWVLGKEKRGWLGVGEGEVGVVGGWGRRRWGWWELGKETMGWWGSEKEKRGVVKVGEGEEGMVRVGGGWWGGMWLGGEVRVKGVILGVREVVGGGGGC</sequence>
<feature type="region of interest" description="Disordered" evidence="1">
    <location>
        <begin position="1"/>
        <end position="68"/>
    </location>
</feature>
<feature type="compositionally biased region" description="Basic and acidic residues" evidence="1">
    <location>
        <begin position="1"/>
        <end position="15"/>
    </location>
</feature>
<comment type="caution">
    <text evidence="2">The sequence shown here is derived from an EMBL/GenBank/DDBJ whole genome shotgun (WGS) entry which is preliminary data.</text>
</comment>